<evidence type="ECO:0000313" key="4">
    <source>
        <dbReference type="Proteomes" id="UP000186058"/>
    </source>
</evidence>
<dbReference type="Pfam" id="PF13625">
    <property type="entry name" value="Helicase_C_3"/>
    <property type="match status" value="1"/>
</dbReference>
<dbReference type="Proteomes" id="UP000186058">
    <property type="component" value="Unassembled WGS sequence"/>
</dbReference>
<evidence type="ECO:0000313" key="3">
    <source>
        <dbReference type="EMBL" id="OKP92028.1"/>
    </source>
</evidence>
<evidence type="ECO:0000256" key="1">
    <source>
        <dbReference type="SAM" id="MobiDB-lite"/>
    </source>
</evidence>
<feature type="region of interest" description="Disordered" evidence="1">
    <location>
        <begin position="305"/>
        <end position="325"/>
    </location>
</feature>
<evidence type="ECO:0000259" key="2">
    <source>
        <dbReference type="Pfam" id="PF13625"/>
    </source>
</evidence>
<reference evidence="3 4" key="1">
    <citation type="submission" date="2016-03" db="EMBL/GenBank/DDBJ databases">
        <authorList>
            <person name="Sant'Anna F.H."/>
            <person name="Ambrosini A."/>
            <person name="Souza R."/>
            <person name="Bach E."/>
            <person name="Fernandes G."/>
            <person name="Balsanelli E."/>
            <person name="Baura V.A."/>
            <person name="Souza E.M."/>
            <person name="Passaglia L."/>
        </authorList>
    </citation>
    <scope>NUCLEOTIDE SEQUENCE [LARGE SCALE GENOMIC DNA]</scope>
    <source>
        <strain evidence="3 4">P26E</strain>
    </source>
</reference>
<keyword evidence="4" id="KW-1185">Reference proteome</keyword>
<feature type="domain" description="Helicase XPB/Ssl2 N-terminal" evidence="2">
    <location>
        <begin position="347"/>
        <end position="463"/>
    </location>
</feature>
<accession>A0ABX3EUY2</accession>
<gene>
    <name evidence="3" type="ORF">A3844_02640</name>
</gene>
<proteinExistence type="predicted"/>
<dbReference type="EMBL" id="LVWI01000001">
    <property type="protein sequence ID" value="OKP92028.1"/>
    <property type="molecule type" value="Genomic_DNA"/>
</dbReference>
<sequence length="652" mass="72317">MMGLSREALLVLHQIIRNYAAQRFTEAQAEQLSPVSLCRVELHLALMELREAGVLELRQKLWGERLYQISGQYLPFFLQKLFPGSPVRAAGRVAVIEAEAGPELAGQLFRTLVFIASEGLPVTAKGAIHKKNISRLAATLTLPEEQLKGLFPPDQLALYPFPLPVMVMLDLLLCLGLVRRTDSAYLLDTGMLENWLQLSGIQMSNLLYGVILNRYGLLGPAEQHFRYIISSSGYYSGQWFMIRDILVWMSEMGLALGQSMETLEASARNWLRALAGFGWCELGSLDDGSACFRWTAVRPEIHPGEPASFSSPSSGIPAQEIGAEKKRDQEALVQQAGKRPVSASPGFIVQPDFEVLLPPESPYNQRWMLAACAELLHSDDLWSYRLTRNKLESAAEQGLSPQNVISWLAKHAKGGLPDQVEQSLVQWGKGIGRTELSEVILLSCRSEADGNDIAAHPRVAGILSRLGPLHFIVRAEDIELVRKELGAAGMAPAKRIAGQEEKPGKDWPLVSGSRENLSSAAVFSVDGTERGLLVSAPELPRVPFNPHAAEEAILTGLESVPQMWMKQWRKYHVTTAQKVMEQALEWGIKVRLTHKGQDCEFIPVRISRNPWEVKGVLLSVDSDSVEEMRLGADDWQEMQLIIPKLRRNSSSA</sequence>
<organism evidence="3 4">
    <name type="scientific">Paenibacillus helianthi</name>
    <dbReference type="NCBI Taxonomy" id="1349432"/>
    <lineage>
        <taxon>Bacteria</taxon>
        <taxon>Bacillati</taxon>
        <taxon>Bacillota</taxon>
        <taxon>Bacilli</taxon>
        <taxon>Bacillales</taxon>
        <taxon>Paenibacillaceae</taxon>
        <taxon>Paenibacillus</taxon>
    </lineage>
</organism>
<comment type="caution">
    <text evidence="3">The sequence shown here is derived from an EMBL/GenBank/DDBJ whole genome shotgun (WGS) entry which is preliminary data.</text>
</comment>
<protein>
    <recommendedName>
        <fullName evidence="2">Helicase XPB/Ssl2 N-terminal domain-containing protein</fullName>
    </recommendedName>
</protein>
<dbReference type="InterPro" id="IPR032830">
    <property type="entry name" value="XPB/Ssl2_N"/>
</dbReference>
<dbReference type="RefSeq" id="WP_074106516.1">
    <property type="nucleotide sequence ID" value="NZ_LVWI01000001.1"/>
</dbReference>
<name>A0ABX3EUY2_9BACL</name>